<proteinExistence type="predicted"/>
<feature type="domain" description="Phage tail protein C-terminal" evidence="2">
    <location>
        <begin position="325"/>
        <end position="457"/>
    </location>
</feature>
<reference evidence="3 4" key="2">
    <citation type="submission" date="2019-07" db="EMBL/GenBank/DDBJ databases">
        <title>Investigation of anaerobic lignin degradation for improved lignocellulosic biofuels.</title>
        <authorList>
            <person name="Deangelis K.PhD."/>
        </authorList>
    </citation>
    <scope>NUCLEOTIDE SEQUENCE [LARGE SCALE GENOMIC DNA]</scope>
    <source>
        <strain evidence="3 4">106R</strain>
    </source>
</reference>
<name>A0AA46K5G0_SERMA</name>
<evidence type="ECO:0000259" key="1">
    <source>
        <dbReference type="Pfam" id="PF08400"/>
    </source>
</evidence>
<dbReference type="Proteomes" id="UP000320710">
    <property type="component" value="Unassembled WGS sequence"/>
</dbReference>
<protein>
    <submittedName>
        <fullName evidence="3">Tail fiber-like protein</fullName>
    </submittedName>
</protein>
<dbReference type="SUPFAM" id="SSF49464">
    <property type="entry name" value="Carboxypeptidase regulatory domain-like"/>
    <property type="match status" value="1"/>
</dbReference>
<evidence type="ECO:0000313" key="3">
    <source>
        <dbReference type="EMBL" id="TQI84795.1"/>
    </source>
</evidence>
<dbReference type="InterPro" id="IPR008969">
    <property type="entry name" value="CarboxyPept-like_regulatory"/>
</dbReference>
<dbReference type="RefSeq" id="WP_141969415.1">
    <property type="nucleotide sequence ID" value="NZ_JAOCZS010000001.1"/>
</dbReference>
<dbReference type="Pfam" id="PF08400">
    <property type="entry name" value="phage_tail_N"/>
    <property type="match status" value="1"/>
</dbReference>
<evidence type="ECO:0000313" key="4">
    <source>
        <dbReference type="Proteomes" id="UP000320710"/>
    </source>
</evidence>
<sequence length="470" mass="50014">MALISDILRGPYGDPQPNVIITMRAKETSARVLVSNSSAATTAADGKYSMQVFPGEYEVLVSTLGKVGEIRVYPDSKDGTLNDFLITPGEDELTPEIVQTVETMRVEAAKSAAAAKISENNAAATLANAAKSGANSDITSLSGLKTALSISQGGTGAKTSQEAAQGILLGSCYDRFTSGYVSNGAWMKITVKFADTSNGKTIGFIIIGGSLFNGNPLQQGVQFVTIKTGNTNKDGFSNAVIHTLFGANNRTIKEAKLNTLADGLTVELYCRVDQYSSDTGAILLPSRHANISDVSFSNVQVLPANIPATASDARVLFVDAWTNQNTTTDSNGFVKKASPIVKLFRDGASELNNESLGVTTERVSEGVYRVSGTLGFNADAQWGGTDGGIEVPLDRNKQPLIWVDYEVEPTGDLLIKTYHRTHPAAPAFARNDVLGYDEGMPIDIPEGRWVDLRVEMPVVDEPGTEEEATA</sequence>
<reference evidence="3 4" key="1">
    <citation type="submission" date="2019-06" db="EMBL/GenBank/DDBJ databases">
        <authorList>
            <person name="Deangelis K."/>
            <person name="Huntemann M."/>
            <person name="Clum A."/>
            <person name="Pillay M."/>
            <person name="Palaniappan K."/>
            <person name="Varghese N."/>
            <person name="Mikhailova N."/>
            <person name="Stamatis D."/>
            <person name="Reddy T."/>
            <person name="Daum C."/>
            <person name="Shapiro N."/>
            <person name="Ivanova N."/>
            <person name="Kyrpides N."/>
            <person name="Woyke T."/>
        </authorList>
    </citation>
    <scope>NUCLEOTIDE SEQUENCE [LARGE SCALE GENOMIC DNA]</scope>
    <source>
        <strain evidence="3 4">106R</strain>
    </source>
</reference>
<feature type="domain" description="Lambda-like tail fibre protein N-terminal" evidence="1">
    <location>
        <begin position="3"/>
        <end position="123"/>
    </location>
</feature>
<dbReference type="Pfam" id="PF25670">
    <property type="entry name" value="Phage_tail_C_2"/>
    <property type="match status" value="1"/>
</dbReference>
<evidence type="ECO:0000259" key="2">
    <source>
        <dbReference type="Pfam" id="PF25670"/>
    </source>
</evidence>
<accession>A0AA46K5G0</accession>
<dbReference type="EMBL" id="VFMJ01000001">
    <property type="protein sequence ID" value="TQI84795.1"/>
    <property type="molecule type" value="Genomic_DNA"/>
</dbReference>
<comment type="caution">
    <text evidence="3">The sequence shown here is derived from an EMBL/GenBank/DDBJ whole genome shotgun (WGS) entry which is preliminary data.</text>
</comment>
<dbReference type="AlphaFoldDB" id="A0AA46K5G0"/>
<organism evidence="3 4">
    <name type="scientific">Serratia marcescens</name>
    <dbReference type="NCBI Taxonomy" id="615"/>
    <lineage>
        <taxon>Bacteria</taxon>
        <taxon>Pseudomonadati</taxon>
        <taxon>Pseudomonadota</taxon>
        <taxon>Gammaproteobacteria</taxon>
        <taxon>Enterobacterales</taxon>
        <taxon>Yersiniaceae</taxon>
        <taxon>Serratia</taxon>
    </lineage>
</organism>
<dbReference type="InterPro" id="IPR058008">
    <property type="entry name" value="Gp26_C"/>
</dbReference>
<gene>
    <name evidence="3" type="ORF">FHU12_2316</name>
</gene>
<dbReference type="InterPro" id="IPR013609">
    <property type="entry name" value="Stf-like_N"/>
</dbReference>